<dbReference type="InterPro" id="IPR005175">
    <property type="entry name" value="PPC_dom"/>
</dbReference>
<dbReference type="AlphaFoldDB" id="A0A5E4PED6"/>
<sequence length="158" mass="17278">MTAATSAYPVAADSHSGHQAANTKEPLILVLKQGENLFESLLRFAREARLQSAALNGLGGLSDITVAYYNLDTKQYQTRLFTGMYELISLNGNISFFENNPFLHIHAALGSKDYSVYGGHIMDATVNPSAEITLIPLPGRIERAYDEVTGLKIMCPIK</sequence>
<dbReference type="OrthoDB" id="5293639at2"/>
<evidence type="ECO:0000313" key="3">
    <source>
        <dbReference type="Proteomes" id="UP000324194"/>
    </source>
</evidence>
<dbReference type="SUPFAM" id="SSF117856">
    <property type="entry name" value="AF0104/ALDC/Ptd012-like"/>
    <property type="match status" value="1"/>
</dbReference>
<gene>
    <name evidence="2" type="ORF">AQUSIP_00590</name>
</gene>
<organism evidence="2 3">
    <name type="scientific">Aquicella siphonis</name>
    <dbReference type="NCBI Taxonomy" id="254247"/>
    <lineage>
        <taxon>Bacteria</taxon>
        <taxon>Pseudomonadati</taxon>
        <taxon>Pseudomonadota</taxon>
        <taxon>Gammaproteobacteria</taxon>
        <taxon>Legionellales</taxon>
        <taxon>Coxiellaceae</taxon>
        <taxon>Aquicella</taxon>
    </lineage>
</organism>
<proteinExistence type="predicted"/>
<dbReference type="Pfam" id="PF03479">
    <property type="entry name" value="PCC"/>
    <property type="match status" value="1"/>
</dbReference>
<dbReference type="PROSITE" id="PS51742">
    <property type="entry name" value="PPC"/>
    <property type="match status" value="1"/>
</dbReference>
<evidence type="ECO:0000259" key="1">
    <source>
        <dbReference type="PROSITE" id="PS51742"/>
    </source>
</evidence>
<reference evidence="2 3" key="1">
    <citation type="submission" date="2019-08" db="EMBL/GenBank/DDBJ databases">
        <authorList>
            <person name="Guy L."/>
        </authorList>
    </citation>
    <scope>NUCLEOTIDE SEQUENCE [LARGE SCALE GENOMIC DNA]</scope>
    <source>
        <strain evidence="2 3">SGT-108</strain>
    </source>
</reference>
<evidence type="ECO:0000313" key="2">
    <source>
        <dbReference type="EMBL" id="VVC74787.1"/>
    </source>
</evidence>
<protein>
    <recommendedName>
        <fullName evidence="1">PPC domain-containing protein</fullName>
    </recommendedName>
</protein>
<dbReference type="CDD" id="cd11378">
    <property type="entry name" value="DUF296"/>
    <property type="match status" value="1"/>
</dbReference>
<dbReference type="RefSeq" id="WP_148337511.1">
    <property type="nucleotide sequence ID" value="NZ_LR699119.1"/>
</dbReference>
<dbReference type="PANTHER" id="PTHR34988:SF1">
    <property type="entry name" value="DNA-BINDING PROTEIN"/>
    <property type="match status" value="1"/>
</dbReference>
<accession>A0A5E4PED6</accession>
<dbReference type="InterPro" id="IPR025707">
    <property type="entry name" value="DNA_bp_PD1"/>
</dbReference>
<dbReference type="KEGG" id="asip:AQUSIP_00590"/>
<keyword evidence="3" id="KW-1185">Reference proteome</keyword>
<dbReference type="Proteomes" id="UP000324194">
    <property type="component" value="Chromosome 1"/>
</dbReference>
<feature type="domain" description="PPC" evidence="1">
    <location>
        <begin position="21"/>
        <end position="157"/>
    </location>
</feature>
<dbReference type="PIRSF" id="PIRSF016702">
    <property type="entry name" value="DNA_bp_PD1"/>
    <property type="match status" value="1"/>
</dbReference>
<name>A0A5E4PED6_9COXI</name>
<dbReference type="Gene3D" id="3.30.1330.80">
    <property type="entry name" value="Hypothetical protein, similar to alpha- acetolactate decarboxylase, domain 2"/>
    <property type="match status" value="1"/>
</dbReference>
<dbReference type="PANTHER" id="PTHR34988">
    <property type="entry name" value="PROTEIN, PUTATIVE-RELATED"/>
    <property type="match status" value="1"/>
</dbReference>
<dbReference type="EMBL" id="LR699119">
    <property type="protein sequence ID" value="VVC74787.1"/>
    <property type="molecule type" value="Genomic_DNA"/>
</dbReference>